<dbReference type="PANTHER" id="PTHR47670:SF1">
    <property type="entry name" value="ADENYLYLSULFATASE HINT3"/>
    <property type="match status" value="1"/>
</dbReference>
<dbReference type="GO" id="GO:0009150">
    <property type="term" value="P:purine ribonucleotide metabolic process"/>
    <property type="evidence" value="ECO:0007669"/>
    <property type="project" value="TreeGrafter"/>
</dbReference>
<dbReference type="EMBL" id="JAGTXO010000002">
    <property type="protein sequence ID" value="KAG8469401.1"/>
    <property type="molecule type" value="Genomic_DNA"/>
</dbReference>
<keyword evidence="6" id="KW-1185">Reference proteome</keyword>
<dbReference type="OMA" id="FGHILIC"/>
<evidence type="ECO:0000256" key="1">
    <source>
        <dbReference type="PIRSR" id="PIRSR601310-1"/>
    </source>
</evidence>
<name>A0A8J6CFR9_DIALT</name>
<dbReference type="PANTHER" id="PTHR47670">
    <property type="entry name" value="ADENYLYLSULFATASE HINT3"/>
    <property type="match status" value="1"/>
</dbReference>
<dbReference type="GO" id="GO:0047627">
    <property type="term" value="F:adenylylsulfatase activity"/>
    <property type="evidence" value="ECO:0007669"/>
    <property type="project" value="TreeGrafter"/>
</dbReference>
<evidence type="ECO:0000256" key="2">
    <source>
        <dbReference type="PIRSR" id="PIRSR601310-3"/>
    </source>
</evidence>
<dbReference type="Gene3D" id="3.30.428.10">
    <property type="entry name" value="HIT-like"/>
    <property type="match status" value="1"/>
</dbReference>
<dbReference type="InterPro" id="IPR019808">
    <property type="entry name" value="Histidine_triad_CS"/>
</dbReference>
<reference evidence="5" key="1">
    <citation type="submission" date="2021-05" db="EMBL/GenBank/DDBJ databases">
        <title>The genome of the haptophyte Pavlova lutheri (Diacronema luteri, Pavlovales) - a model for lipid biosynthesis in eukaryotic algae.</title>
        <authorList>
            <person name="Hulatt C.J."/>
            <person name="Posewitz M.C."/>
        </authorList>
    </citation>
    <scope>NUCLEOTIDE SEQUENCE</scope>
    <source>
        <strain evidence="5">NIVA-4/92</strain>
    </source>
</reference>
<dbReference type="PRINTS" id="PR00332">
    <property type="entry name" value="HISTRIAD"/>
</dbReference>
<evidence type="ECO:0000259" key="4">
    <source>
        <dbReference type="PROSITE" id="PS51084"/>
    </source>
</evidence>
<dbReference type="InterPro" id="IPR039384">
    <property type="entry name" value="HINT"/>
</dbReference>
<dbReference type="GO" id="GO:0006790">
    <property type="term" value="P:sulfur compound metabolic process"/>
    <property type="evidence" value="ECO:0007669"/>
    <property type="project" value="TreeGrafter"/>
</dbReference>
<proteinExistence type="predicted"/>
<dbReference type="InterPro" id="IPR001310">
    <property type="entry name" value="Histidine_triad_HIT"/>
</dbReference>
<dbReference type="SUPFAM" id="SSF54197">
    <property type="entry name" value="HIT-like"/>
    <property type="match status" value="1"/>
</dbReference>
<organism evidence="5 6">
    <name type="scientific">Diacronema lutheri</name>
    <name type="common">Unicellular marine alga</name>
    <name type="synonym">Monochrysis lutheri</name>
    <dbReference type="NCBI Taxonomy" id="2081491"/>
    <lineage>
        <taxon>Eukaryota</taxon>
        <taxon>Haptista</taxon>
        <taxon>Haptophyta</taxon>
        <taxon>Pavlovophyceae</taxon>
        <taxon>Pavlovales</taxon>
        <taxon>Pavlovaceae</taxon>
        <taxon>Diacronema</taxon>
    </lineage>
</organism>
<dbReference type="InterPro" id="IPR036265">
    <property type="entry name" value="HIT-like_sf"/>
</dbReference>
<sequence>MASGGIRYDSDSVFAKIVRGELPCVKLFETLHAIAILDAFPMVKGHALLIPKAGFPTLADCPPAVAADVLRELPRLVRAVMEATGAEGVNVVSNNGAAAGQEVFHVHFHVIPRSAGDGLVRFAPSAAQMLDSASAEEVAMAIRERLASAGPDDASAPPVAGTPLAMLLDAHALVLRLHEFVHRHVDALVVRVVRALFGRLLG</sequence>
<comment type="caution">
    <text evidence="5">The sequence shown here is derived from an EMBL/GenBank/DDBJ whole genome shotgun (WGS) entry which is preliminary data.</text>
</comment>
<feature type="domain" description="HIT" evidence="4">
    <location>
        <begin position="13"/>
        <end position="120"/>
    </location>
</feature>
<gene>
    <name evidence="5" type="ORF">KFE25_005856</name>
</gene>
<dbReference type="OrthoDB" id="672793at2759"/>
<feature type="short sequence motif" description="Histidine triad motif" evidence="2 3">
    <location>
        <begin position="105"/>
        <end position="109"/>
    </location>
</feature>
<dbReference type="AlphaFoldDB" id="A0A8J6CFR9"/>
<feature type="active site" description="Tele-AMP-histidine intermediate" evidence="1">
    <location>
        <position position="107"/>
    </location>
</feature>
<dbReference type="Proteomes" id="UP000751190">
    <property type="component" value="Unassembled WGS sequence"/>
</dbReference>
<evidence type="ECO:0000313" key="6">
    <source>
        <dbReference type="Proteomes" id="UP000751190"/>
    </source>
</evidence>
<dbReference type="Pfam" id="PF01230">
    <property type="entry name" value="HIT"/>
    <property type="match status" value="1"/>
</dbReference>
<dbReference type="PROSITE" id="PS51084">
    <property type="entry name" value="HIT_2"/>
    <property type="match status" value="1"/>
</dbReference>
<evidence type="ECO:0000256" key="3">
    <source>
        <dbReference type="PROSITE-ProRule" id="PRU00464"/>
    </source>
</evidence>
<dbReference type="InterPro" id="IPR011146">
    <property type="entry name" value="HIT-like"/>
</dbReference>
<dbReference type="PROSITE" id="PS00892">
    <property type="entry name" value="HIT_1"/>
    <property type="match status" value="1"/>
</dbReference>
<evidence type="ECO:0000313" key="5">
    <source>
        <dbReference type="EMBL" id="KAG8469401.1"/>
    </source>
</evidence>
<accession>A0A8J6CFR9</accession>
<dbReference type="CDD" id="cd01277">
    <property type="entry name" value="HINT_subgroup"/>
    <property type="match status" value="1"/>
</dbReference>
<protein>
    <recommendedName>
        <fullName evidence="4">HIT domain-containing protein</fullName>
    </recommendedName>
</protein>